<evidence type="ECO:0000313" key="3">
    <source>
        <dbReference type="EMBL" id="GGI84295.1"/>
    </source>
</evidence>
<dbReference type="InterPro" id="IPR029058">
    <property type="entry name" value="AB_hydrolase_fold"/>
</dbReference>
<keyword evidence="4" id="KW-1185">Reference proteome</keyword>
<dbReference type="Gene3D" id="3.40.50.150">
    <property type="entry name" value="Vaccinia Virus protein VP39"/>
    <property type="match status" value="1"/>
</dbReference>
<feature type="domain" description="Serine aminopeptidase S33" evidence="1">
    <location>
        <begin position="36"/>
        <end position="272"/>
    </location>
</feature>
<dbReference type="EMBL" id="BMPZ01000005">
    <property type="protein sequence ID" value="GGI84295.1"/>
    <property type="molecule type" value="Genomic_DNA"/>
</dbReference>
<dbReference type="Pfam" id="PF12146">
    <property type="entry name" value="Hydrolase_4"/>
    <property type="match status" value="1"/>
</dbReference>
<dbReference type="Pfam" id="PF12147">
    <property type="entry name" value="Methyltransf_20"/>
    <property type="match status" value="1"/>
</dbReference>
<dbReference type="InterPro" id="IPR029063">
    <property type="entry name" value="SAM-dependent_MTases_sf"/>
</dbReference>
<gene>
    <name evidence="3" type="ORF">GCM10009332_21930</name>
</gene>
<dbReference type="PANTHER" id="PTHR11614">
    <property type="entry name" value="PHOSPHOLIPASE-RELATED"/>
    <property type="match status" value="1"/>
</dbReference>
<dbReference type="RefSeq" id="WP_188920820.1">
    <property type="nucleotide sequence ID" value="NZ_BMPZ01000005.1"/>
</dbReference>
<evidence type="ECO:0000259" key="1">
    <source>
        <dbReference type="Pfam" id="PF12146"/>
    </source>
</evidence>
<dbReference type="SUPFAM" id="SSF53474">
    <property type="entry name" value="alpha/beta-Hydrolases"/>
    <property type="match status" value="1"/>
</dbReference>
<protein>
    <recommendedName>
        <fullName evidence="5">Alpha/beta fold hydrolase</fullName>
    </recommendedName>
</protein>
<dbReference type="Gene3D" id="3.40.50.1820">
    <property type="entry name" value="alpha/beta hydrolase"/>
    <property type="match status" value="1"/>
</dbReference>
<dbReference type="FunFam" id="3.40.50.1820:FF:000201">
    <property type="entry name" value="Alpha/beta fold hydrolase"/>
    <property type="match status" value="1"/>
</dbReference>
<dbReference type="SUPFAM" id="SSF53335">
    <property type="entry name" value="S-adenosyl-L-methionine-dependent methyltransferases"/>
    <property type="match status" value="1"/>
</dbReference>
<dbReference type="InterPro" id="IPR051044">
    <property type="entry name" value="MAG_DAG_Lipase"/>
</dbReference>
<evidence type="ECO:0000313" key="4">
    <source>
        <dbReference type="Proteomes" id="UP000613743"/>
    </source>
</evidence>
<reference evidence="3" key="1">
    <citation type="journal article" date="2014" name="Int. J. Syst. Evol. Microbiol.">
        <title>Complete genome sequence of Corynebacterium casei LMG S-19264T (=DSM 44701T), isolated from a smear-ripened cheese.</title>
        <authorList>
            <consortium name="US DOE Joint Genome Institute (JGI-PGF)"/>
            <person name="Walter F."/>
            <person name="Albersmeier A."/>
            <person name="Kalinowski J."/>
            <person name="Ruckert C."/>
        </authorList>
    </citation>
    <scope>NUCLEOTIDE SEQUENCE</scope>
    <source>
        <strain evidence="3">JCM 30804</strain>
    </source>
</reference>
<comment type="caution">
    <text evidence="3">The sequence shown here is derived from an EMBL/GenBank/DDBJ whole genome shotgun (WGS) entry which is preliminary data.</text>
</comment>
<dbReference type="Proteomes" id="UP000613743">
    <property type="component" value="Unassembled WGS sequence"/>
</dbReference>
<name>A0A917NB19_9GAMM</name>
<reference evidence="3" key="2">
    <citation type="submission" date="2020-09" db="EMBL/GenBank/DDBJ databases">
        <authorList>
            <person name="Sun Q."/>
            <person name="Ohkuma M."/>
        </authorList>
    </citation>
    <scope>NUCLEOTIDE SEQUENCE</scope>
    <source>
        <strain evidence="3">JCM 30804</strain>
    </source>
</reference>
<organism evidence="3 4">
    <name type="scientific">Shewanella gelidii</name>
    <dbReference type="NCBI Taxonomy" id="1642821"/>
    <lineage>
        <taxon>Bacteria</taxon>
        <taxon>Pseudomonadati</taxon>
        <taxon>Pseudomonadota</taxon>
        <taxon>Gammaproteobacteria</taxon>
        <taxon>Alteromonadales</taxon>
        <taxon>Shewanellaceae</taxon>
        <taxon>Shewanella</taxon>
    </lineage>
</organism>
<evidence type="ECO:0008006" key="5">
    <source>
        <dbReference type="Google" id="ProtNLM"/>
    </source>
</evidence>
<proteinExistence type="predicted"/>
<feature type="domain" description="Methyltransferase" evidence="2">
    <location>
        <begin position="281"/>
        <end position="592"/>
    </location>
</feature>
<dbReference type="InterPro" id="IPR022742">
    <property type="entry name" value="Hydrolase_4"/>
</dbReference>
<dbReference type="InterPro" id="IPR022744">
    <property type="entry name" value="MeTrfase_dom_put"/>
</dbReference>
<accession>A0A917NB19</accession>
<dbReference type="AlphaFoldDB" id="A0A917NB19"/>
<sequence>METDFLSGERIVEEKAFTTHDNVELFYRYWPAAAEQPKGAVVLFHRGHEHSGRLTHIVEELQMPEYAFYAWDARGHGQSPGERGYSPCISSSIRDVQTFIEHISNTYSFTEEQIAVIAQSVGAVLVSAWVHDYAPKLRCMVLASPAFKVKLYVPLARSGLKLIQKGRGNFFVNSYVKAKFLTHDPERIESFDNDPLVTRAISSNILLSLYETAERIVSDAAAITVPTQLLISGSDWVVHHKPQHQFYERLGSMVKERHILDGFYHDTLGEKDRHVAIDKARHFILKSFSEPYSRQCLLNADKFGFTRTESDKLATPNSILSPEGLYWAMYRQSLKIGGLQSKGIKLGHETGFDSGSTLDYVYENKPQGKSFFGKLIDKNYLNAIGWRGIRQRKVHIEELLQVAFSKLREQGKPVDIMDIASGHGRYILEAIEHSSGGTQSRPNSILLRDYSDLNVEKGSQLIKQKGLDDIAQFIKADAFEAKSYSNLETQPTLGVVSGLYELFADNALLQVSLAGFASAIQPGGYLIYTGQPWHPQLKMIAKALTSHRQGDAWVMRRRSQEEMDQLVSAAGFTKIEQRIDPFGIFTVSLAIRNS</sequence>
<evidence type="ECO:0000259" key="2">
    <source>
        <dbReference type="Pfam" id="PF12147"/>
    </source>
</evidence>